<keyword evidence="1" id="KW-0472">Membrane</keyword>
<evidence type="ECO:0000256" key="1">
    <source>
        <dbReference type="SAM" id="Phobius"/>
    </source>
</evidence>
<keyword evidence="1" id="KW-1133">Transmembrane helix</keyword>
<protein>
    <recommendedName>
        <fullName evidence="6">DUF1512 domain-containing protein</fullName>
    </recommendedName>
</protein>
<keyword evidence="1" id="KW-0812">Transmembrane</keyword>
<comment type="caution">
    <text evidence="4">The sequence shown here is derived from an EMBL/GenBank/DDBJ whole genome shotgun (WGS) entry which is preliminary data.</text>
</comment>
<evidence type="ECO:0008006" key="6">
    <source>
        <dbReference type="Google" id="ProtNLM"/>
    </source>
</evidence>
<dbReference type="Pfam" id="PF07431">
    <property type="entry name" value="DUF1512"/>
    <property type="match status" value="1"/>
</dbReference>
<gene>
    <name evidence="4" type="ORF">B9Q03_09865</name>
</gene>
<evidence type="ECO:0000313" key="4">
    <source>
        <dbReference type="EMBL" id="PSN87908.1"/>
    </source>
</evidence>
<name>A0A2R6ANE9_9ARCH</name>
<dbReference type="EMBL" id="NEXE01000140">
    <property type="protein sequence ID" value="PSN87908.1"/>
    <property type="molecule type" value="Genomic_DNA"/>
</dbReference>
<dbReference type="InterPro" id="IPR056461">
    <property type="entry name" value="DUF1512_C"/>
</dbReference>
<dbReference type="Proteomes" id="UP000240322">
    <property type="component" value="Unassembled WGS sequence"/>
</dbReference>
<dbReference type="InterPro" id="IPR056460">
    <property type="entry name" value="DUF1512_N"/>
</dbReference>
<sequence length="482" mass="52085">MAIRSTFLIGILIVISLLTFVSPIHAAQPQITLSTTKVTAGQAIVTVYGSGFAPNSNVTINLLINDTVISQPAWVVSTNPQGSFSASINIPSYLTAGQYTIRAVDTHGDTASATLSVSSSTLQPSYSLFYNVIYFLIFFALIFFQPQIQTMMYRSQVERAIRTLTLIEEDSRNTVRQAALQGGASQQSVDMAIQQALETFTIEPVDRDPNGVLGRLDHILNVRNIKSRGMAKKIAPNFNGAQLENFEVSLEAAWATHYLSKVIKHYYLTAKKTNNFYLYLQLSMVVPMVLEVARIYKRATKQFLMGVPVGDGIGPLVAVNLLKGAKMEEIEDETEYGEVQLEGRRILVVKAKGPGATVGKPGKAIAKLVEMNGGRVARIITVDAALKLEGEKTGTVAEGVGAAIGDPGPEKYAIEDVATRFRIPLDAVIVKQSEEEAITAMKKSIADSVPVVIESLTKIIQERTNPGDIVVVAGIGNTAGIP</sequence>
<evidence type="ECO:0000313" key="5">
    <source>
        <dbReference type="Proteomes" id="UP000240322"/>
    </source>
</evidence>
<reference evidence="4 5" key="1">
    <citation type="submission" date="2017-04" db="EMBL/GenBank/DDBJ databases">
        <title>Novel microbial lineages endemic to geothermal iron-oxide mats fill important gaps in the evolutionary history of Archaea.</title>
        <authorList>
            <person name="Jay Z.J."/>
            <person name="Beam J.P."/>
            <person name="Dlakic M."/>
            <person name="Rusch D.B."/>
            <person name="Kozubal M.A."/>
            <person name="Inskeep W.P."/>
        </authorList>
    </citation>
    <scope>NUCLEOTIDE SEQUENCE [LARGE SCALE GENOMIC DNA]</scope>
    <source>
        <strain evidence="4">OSP_D</strain>
    </source>
</reference>
<dbReference type="Pfam" id="PF23542">
    <property type="entry name" value="DUF1512_C"/>
    <property type="match status" value="1"/>
</dbReference>
<feature type="transmembrane region" description="Helical" evidence="1">
    <location>
        <begin position="276"/>
        <end position="296"/>
    </location>
</feature>
<evidence type="ECO:0000259" key="2">
    <source>
        <dbReference type="Pfam" id="PF07431"/>
    </source>
</evidence>
<accession>A0A2R6ANE9</accession>
<feature type="domain" description="DUF1512" evidence="3">
    <location>
        <begin position="309"/>
        <end position="482"/>
    </location>
</feature>
<dbReference type="AlphaFoldDB" id="A0A2R6ANE9"/>
<dbReference type="Gene3D" id="2.60.40.230">
    <property type="entry name" value="Neocarzinostatin-like"/>
    <property type="match status" value="1"/>
</dbReference>
<proteinExistence type="predicted"/>
<evidence type="ECO:0000259" key="3">
    <source>
        <dbReference type="Pfam" id="PF23542"/>
    </source>
</evidence>
<feature type="domain" description="DUF1512" evidence="2">
    <location>
        <begin position="130"/>
        <end position="304"/>
    </location>
</feature>
<feature type="transmembrane region" description="Helical" evidence="1">
    <location>
        <begin position="126"/>
        <end position="144"/>
    </location>
</feature>
<organism evidence="4 5">
    <name type="scientific">Candidatus Marsarchaeota G2 archaeon OSP_D</name>
    <dbReference type="NCBI Taxonomy" id="1978157"/>
    <lineage>
        <taxon>Archaea</taxon>
        <taxon>Candidatus Marsarchaeota</taxon>
        <taxon>Candidatus Marsarchaeota group 2</taxon>
    </lineage>
</organism>